<dbReference type="AlphaFoldDB" id="A0A317NM83"/>
<gene>
    <name evidence="2" type="ORF">DFR69_104544</name>
</gene>
<accession>A0A317NM83</accession>
<comment type="caution">
    <text evidence="2">The sequence shown here is derived from an EMBL/GenBank/DDBJ whole genome shotgun (WGS) entry which is preliminary data.</text>
</comment>
<dbReference type="CDD" id="cd00093">
    <property type="entry name" value="HTH_XRE"/>
    <property type="match status" value="1"/>
</dbReference>
<dbReference type="Pfam" id="PF01381">
    <property type="entry name" value="HTH_3"/>
    <property type="match status" value="1"/>
</dbReference>
<dbReference type="GO" id="GO:0003677">
    <property type="term" value="F:DNA binding"/>
    <property type="evidence" value="ECO:0007669"/>
    <property type="project" value="UniProtKB-KW"/>
</dbReference>
<keyword evidence="2" id="KW-0238">DNA-binding</keyword>
<name>A0A317NM83_9NOCA</name>
<dbReference type="EMBL" id="QGTL01000004">
    <property type="protein sequence ID" value="PWV76436.1"/>
    <property type="molecule type" value="Genomic_DNA"/>
</dbReference>
<keyword evidence="3" id="KW-1185">Reference proteome</keyword>
<evidence type="ECO:0000313" key="3">
    <source>
        <dbReference type="Proteomes" id="UP000246410"/>
    </source>
</evidence>
<dbReference type="InterPro" id="IPR010982">
    <property type="entry name" value="Lambda_DNA-bd_dom_sf"/>
</dbReference>
<dbReference type="Gene3D" id="1.10.260.40">
    <property type="entry name" value="lambda repressor-like DNA-binding domains"/>
    <property type="match status" value="1"/>
</dbReference>
<dbReference type="SMART" id="SM00530">
    <property type="entry name" value="HTH_XRE"/>
    <property type="match status" value="1"/>
</dbReference>
<dbReference type="InterPro" id="IPR001387">
    <property type="entry name" value="Cro/C1-type_HTH"/>
</dbReference>
<evidence type="ECO:0000313" key="2">
    <source>
        <dbReference type="EMBL" id="PWV76436.1"/>
    </source>
</evidence>
<proteinExistence type="predicted"/>
<dbReference type="PROSITE" id="PS50943">
    <property type="entry name" value="HTH_CROC1"/>
    <property type="match status" value="1"/>
</dbReference>
<protein>
    <submittedName>
        <fullName evidence="2">DNA-binding phage protein</fullName>
    </submittedName>
</protein>
<organism evidence="2 3">
    <name type="scientific">Nocardia neocaledoniensis</name>
    <dbReference type="NCBI Taxonomy" id="236511"/>
    <lineage>
        <taxon>Bacteria</taxon>
        <taxon>Bacillati</taxon>
        <taxon>Actinomycetota</taxon>
        <taxon>Actinomycetes</taxon>
        <taxon>Mycobacteriales</taxon>
        <taxon>Nocardiaceae</taxon>
        <taxon>Nocardia</taxon>
    </lineage>
</organism>
<sequence length="132" mass="14441">MSDQSVFWADLAEDLNDPEFLREFVLEAVRIKTVDSIINALDQARTESALTKAELARAMSTEPSTIRRLLSSPKNPTLRTVTEAAAALGFRLTLERLDEPGRDLLTAALTSGRARDLAGLEAAVGQFDRAHC</sequence>
<dbReference type="Proteomes" id="UP000246410">
    <property type="component" value="Unassembled WGS sequence"/>
</dbReference>
<feature type="domain" description="HTH cro/C1-type" evidence="1">
    <location>
        <begin position="41"/>
        <end position="97"/>
    </location>
</feature>
<reference evidence="2 3" key="1">
    <citation type="submission" date="2018-05" db="EMBL/GenBank/DDBJ databases">
        <title>Genomic Encyclopedia of Type Strains, Phase IV (KMG-IV): sequencing the most valuable type-strain genomes for metagenomic binning, comparative biology and taxonomic classification.</title>
        <authorList>
            <person name="Goeker M."/>
        </authorList>
    </citation>
    <scope>NUCLEOTIDE SEQUENCE [LARGE SCALE GENOMIC DNA]</scope>
    <source>
        <strain evidence="2 3">DSM 44717</strain>
    </source>
</reference>
<dbReference type="SUPFAM" id="SSF47413">
    <property type="entry name" value="lambda repressor-like DNA-binding domains"/>
    <property type="match status" value="1"/>
</dbReference>
<evidence type="ECO:0000259" key="1">
    <source>
        <dbReference type="PROSITE" id="PS50943"/>
    </source>
</evidence>